<dbReference type="Proteomes" id="UP000095281">
    <property type="component" value="Unplaced"/>
</dbReference>
<dbReference type="WBParaSite" id="MhA1_Contig1381.frz3.gene6">
    <property type="protein sequence ID" value="MhA1_Contig1381.frz3.gene6"/>
    <property type="gene ID" value="MhA1_Contig1381.frz3.gene6"/>
</dbReference>
<protein>
    <submittedName>
        <fullName evidence="4">Uncharacterized protein</fullName>
    </submittedName>
</protein>
<sequence>MQNLPTNFSWVLAENCSCPVAENSCYRPEHYSKPRVCVHKTISNILTFLEQPVSPISSIKWVYFLLIAIIAIQLCMFLVWIVERYVSGLRGKQQRRRQHQERIFAPDLRVSRRRVRRPIDPKDIGPPLPLHCRVTADKVEVHQIEPKEMKVKGKIDVKENGEKREVNKGKKYCV</sequence>
<evidence type="ECO:0000313" key="4">
    <source>
        <dbReference type="WBParaSite" id="MhA1_Contig1381.frz3.gene6"/>
    </source>
</evidence>
<evidence type="ECO:0000313" key="3">
    <source>
        <dbReference type="Proteomes" id="UP000095281"/>
    </source>
</evidence>
<feature type="region of interest" description="Disordered" evidence="1">
    <location>
        <begin position="155"/>
        <end position="174"/>
    </location>
</feature>
<keyword evidence="3" id="KW-1185">Reference proteome</keyword>
<keyword evidence="2" id="KW-0472">Membrane</keyword>
<keyword evidence="2" id="KW-0812">Transmembrane</keyword>
<keyword evidence="2" id="KW-1133">Transmembrane helix</keyword>
<dbReference type="AlphaFoldDB" id="A0A1I8B4Z0"/>
<organism evidence="3 4">
    <name type="scientific">Meloidogyne hapla</name>
    <name type="common">Root-knot nematode worm</name>
    <dbReference type="NCBI Taxonomy" id="6305"/>
    <lineage>
        <taxon>Eukaryota</taxon>
        <taxon>Metazoa</taxon>
        <taxon>Ecdysozoa</taxon>
        <taxon>Nematoda</taxon>
        <taxon>Chromadorea</taxon>
        <taxon>Rhabditida</taxon>
        <taxon>Tylenchina</taxon>
        <taxon>Tylenchomorpha</taxon>
        <taxon>Tylenchoidea</taxon>
        <taxon>Meloidogynidae</taxon>
        <taxon>Meloidogyninae</taxon>
        <taxon>Meloidogyne</taxon>
    </lineage>
</organism>
<name>A0A1I8B4Z0_MELHA</name>
<proteinExistence type="predicted"/>
<evidence type="ECO:0000256" key="1">
    <source>
        <dbReference type="SAM" id="MobiDB-lite"/>
    </source>
</evidence>
<accession>A0A1I8B4Z0</accession>
<reference evidence="4" key="1">
    <citation type="submission" date="2016-11" db="UniProtKB">
        <authorList>
            <consortium name="WormBaseParasite"/>
        </authorList>
    </citation>
    <scope>IDENTIFICATION</scope>
</reference>
<feature type="compositionally biased region" description="Basic and acidic residues" evidence="1">
    <location>
        <begin position="155"/>
        <end position="168"/>
    </location>
</feature>
<feature type="transmembrane region" description="Helical" evidence="2">
    <location>
        <begin position="61"/>
        <end position="82"/>
    </location>
</feature>
<evidence type="ECO:0000256" key="2">
    <source>
        <dbReference type="SAM" id="Phobius"/>
    </source>
</evidence>